<dbReference type="InterPro" id="IPR003959">
    <property type="entry name" value="ATPase_AAA_core"/>
</dbReference>
<dbReference type="SMART" id="SM00382">
    <property type="entry name" value="AAA"/>
    <property type="match status" value="1"/>
</dbReference>
<dbReference type="Gene3D" id="3.40.50.300">
    <property type="entry name" value="P-loop containing nucleotide triphosphate hydrolases"/>
    <property type="match status" value="1"/>
</dbReference>
<comment type="caution">
    <text evidence="8">The sequence shown here is derived from an EMBL/GenBank/DDBJ whole genome shotgun (WGS) entry which is preliminary data.</text>
</comment>
<dbReference type="CDD" id="cd19500">
    <property type="entry name" value="RecA-like_Lon"/>
    <property type="match status" value="1"/>
</dbReference>
<evidence type="ECO:0000256" key="1">
    <source>
        <dbReference type="ARBA" id="ARBA00022670"/>
    </source>
</evidence>
<evidence type="ECO:0000313" key="8">
    <source>
        <dbReference type="EMBL" id="KAL0266217.1"/>
    </source>
</evidence>
<feature type="active site" evidence="6">
    <location>
        <position position="494"/>
    </location>
</feature>
<reference evidence="8" key="1">
    <citation type="journal article" date="2024" name="Gigascience">
        <title>Chromosome-level genome of the poultry shaft louse Menopon gallinae provides insight into the host-switching and adaptive evolution of parasitic lice.</title>
        <authorList>
            <person name="Xu Y."/>
            <person name="Ma L."/>
            <person name="Liu S."/>
            <person name="Liang Y."/>
            <person name="Liu Q."/>
            <person name="He Z."/>
            <person name="Tian L."/>
            <person name="Duan Y."/>
            <person name="Cai W."/>
            <person name="Li H."/>
            <person name="Song F."/>
        </authorList>
    </citation>
    <scope>NUCLEOTIDE SEQUENCE</scope>
    <source>
        <strain evidence="8">Cailab_2023a</strain>
    </source>
</reference>
<dbReference type="Gene3D" id="1.10.8.60">
    <property type="match status" value="1"/>
</dbReference>
<dbReference type="InterPro" id="IPR008269">
    <property type="entry name" value="Lon_proteolytic"/>
</dbReference>
<dbReference type="SUPFAM" id="SSF52540">
    <property type="entry name" value="P-loop containing nucleoside triphosphate hydrolases"/>
    <property type="match status" value="1"/>
</dbReference>
<dbReference type="PROSITE" id="PS01046">
    <property type="entry name" value="LON_SER"/>
    <property type="match status" value="1"/>
</dbReference>
<evidence type="ECO:0000256" key="5">
    <source>
        <dbReference type="ARBA" id="ARBA00022840"/>
    </source>
</evidence>
<keyword evidence="2" id="KW-0547">Nucleotide-binding</keyword>
<proteinExistence type="inferred from homology"/>
<dbReference type="InterPro" id="IPR014721">
    <property type="entry name" value="Ribsml_uS5_D2-typ_fold_subgr"/>
</dbReference>
<protein>
    <recommendedName>
        <fullName evidence="7">Lon proteolytic domain-containing protein</fullName>
    </recommendedName>
</protein>
<dbReference type="GO" id="GO:0016887">
    <property type="term" value="F:ATP hydrolysis activity"/>
    <property type="evidence" value="ECO:0007669"/>
    <property type="project" value="InterPro"/>
</dbReference>
<dbReference type="GO" id="GO:0004252">
    <property type="term" value="F:serine-type endopeptidase activity"/>
    <property type="evidence" value="ECO:0007669"/>
    <property type="project" value="UniProtKB-UniRule"/>
</dbReference>
<dbReference type="PROSITE" id="PS51786">
    <property type="entry name" value="LON_PROTEOLYTIC"/>
    <property type="match status" value="1"/>
</dbReference>
<feature type="domain" description="Lon proteolytic" evidence="7">
    <location>
        <begin position="364"/>
        <end position="545"/>
    </location>
</feature>
<dbReference type="GO" id="GO:0006515">
    <property type="term" value="P:protein quality control for misfolded or incompletely synthesized proteins"/>
    <property type="evidence" value="ECO:0007669"/>
    <property type="project" value="TreeGrafter"/>
</dbReference>
<evidence type="ECO:0000256" key="4">
    <source>
        <dbReference type="ARBA" id="ARBA00022825"/>
    </source>
</evidence>
<dbReference type="Gene3D" id="3.30.230.10">
    <property type="match status" value="1"/>
</dbReference>
<dbReference type="InterPro" id="IPR008268">
    <property type="entry name" value="Peptidase_S16_AS"/>
</dbReference>
<dbReference type="GO" id="GO:0004176">
    <property type="term" value="F:ATP-dependent peptidase activity"/>
    <property type="evidence" value="ECO:0007669"/>
    <property type="project" value="UniProtKB-UniRule"/>
</dbReference>
<feature type="active site" evidence="6">
    <location>
        <position position="451"/>
    </location>
</feature>
<evidence type="ECO:0000256" key="2">
    <source>
        <dbReference type="ARBA" id="ARBA00022741"/>
    </source>
</evidence>
<dbReference type="PRINTS" id="PR00830">
    <property type="entry name" value="ENDOLAPTASE"/>
</dbReference>
<evidence type="ECO:0000259" key="7">
    <source>
        <dbReference type="PROSITE" id="PS51786"/>
    </source>
</evidence>
<dbReference type="Gene3D" id="1.20.5.5270">
    <property type="match status" value="1"/>
</dbReference>
<accession>A0AAW2H929</accession>
<organism evidence="8">
    <name type="scientific">Menopon gallinae</name>
    <name type="common">poultry shaft louse</name>
    <dbReference type="NCBI Taxonomy" id="328185"/>
    <lineage>
        <taxon>Eukaryota</taxon>
        <taxon>Metazoa</taxon>
        <taxon>Ecdysozoa</taxon>
        <taxon>Arthropoda</taxon>
        <taxon>Hexapoda</taxon>
        <taxon>Insecta</taxon>
        <taxon>Pterygota</taxon>
        <taxon>Neoptera</taxon>
        <taxon>Paraneoptera</taxon>
        <taxon>Psocodea</taxon>
        <taxon>Troctomorpha</taxon>
        <taxon>Phthiraptera</taxon>
        <taxon>Amblycera</taxon>
        <taxon>Menoponidae</taxon>
        <taxon>Menopon</taxon>
    </lineage>
</organism>
<comment type="similarity">
    <text evidence="6">Belongs to the peptidase S16 family.</text>
</comment>
<keyword evidence="3 6" id="KW-0378">Hydrolase</keyword>
<dbReference type="InterPro" id="IPR027417">
    <property type="entry name" value="P-loop_NTPase"/>
</dbReference>
<dbReference type="InterPro" id="IPR054594">
    <property type="entry name" value="Lon_lid"/>
</dbReference>
<dbReference type="Pfam" id="PF22667">
    <property type="entry name" value="Lon_lid"/>
    <property type="match status" value="1"/>
</dbReference>
<gene>
    <name evidence="8" type="ORF">PYX00_011935</name>
</gene>
<keyword evidence="5" id="KW-0067">ATP-binding</keyword>
<evidence type="ECO:0000256" key="3">
    <source>
        <dbReference type="ARBA" id="ARBA00022801"/>
    </source>
</evidence>
<dbReference type="GO" id="GO:0005524">
    <property type="term" value="F:ATP binding"/>
    <property type="evidence" value="ECO:0007669"/>
    <property type="project" value="UniProtKB-KW"/>
</dbReference>
<sequence>MREIQKRLNREEEGGALLARIQKKAFSKEVKEKLFKEYRKLESLAHSSPESGILRGYIDWMLDLPWSEYSVDHFDWHEAKEILSRSHYGMREAKEHILEFLVVRSLTAHSRQPIICLVGPPGTGKTSIAQSIAKALNREFVQMSLGGVRDEAEIRGHRRTYVGALPGKIIQSMKRAGGDPASAMLEVLDPEQNKNFVDHYIEVPFDLSQVLFIATANSLDTIPLPLLDRMEIVQVKGYTYYEKCLIAREFFLPRLLEENGLQGLRVEFSSQALLKIIHDYTAESGVRSLYRVMTKLLRKLVKELVTHTPYVLKCQRYFYPSSYLHKSVAGVVPNKGGAYFYKCIELKDVPLYLGERISPTLIHTKQAGLVYGLAWTAVGGKVLAIEALTFAGKGELVLTGSLGDVMKESARIAYSLARKLASQELAGSSPDSSLDLHLHCPEGASPKDGPSAGITICMAMLSAFLNRPLRLDTAMTGELSLTGSVLAVGGVHEKVLAAYRFNLKRVILPLSNREEIHKLPEEVKKAIRFYYVSHIEEVWEILNKK</sequence>
<name>A0AAW2H929_9NEOP</name>
<dbReference type="InterPro" id="IPR003593">
    <property type="entry name" value="AAA+_ATPase"/>
</dbReference>
<dbReference type="PANTHER" id="PTHR43718:SF2">
    <property type="entry name" value="LON PROTEASE HOMOLOG, MITOCHONDRIAL"/>
    <property type="match status" value="1"/>
</dbReference>
<dbReference type="AlphaFoldDB" id="A0AAW2H929"/>
<dbReference type="InterPro" id="IPR027065">
    <property type="entry name" value="Lon_Prtase"/>
</dbReference>
<evidence type="ECO:0000256" key="6">
    <source>
        <dbReference type="PROSITE-ProRule" id="PRU01122"/>
    </source>
</evidence>
<keyword evidence="4 6" id="KW-0720">Serine protease</keyword>
<dbReference type="PANTHER" id="PTHR43718">
    <property type="entry name" value="LON PROTEASE"/>
    <property type="match status" value="1"/>
</dbReference>
<dbReference type="EMBL" id="JARGDH010000006">
    <property type="protein sequence ID" value="KAL0266217.1"/>
    <property type="molecule type" value="Genomic_DNA"/>
</dbReference>
<dbReference type="SUPFAM" id="SSF54211">
    <property type="entry name" value="Ribosomal protein S5 domain 2-like"/>
    <property type="match status" value="1"/>
</dbReference>
<dbReference type="Pfam" id="PF05362">
    <property type="entry name" value="Lon_C"/>
    <property type="match status" value="1"/>
</dbReference>
<dbReference type="Pfam" id="PF00004">
    <property type="entry name" value="AAA"/>
    <property type="match status" value="1"/>
</dbReference>
<dbReference type="InterPro" id="IPR020568">
    <property type="entry name" value="Ribosomal_Su5_D2-typ_SF"/>
</dbReference>
<keyword evidence="1 6" id="KW-0645">Protease</keyword>